<proteinExistence type="predicted"/>
<dbReference type="EMBL" id="AP011479">
    <property type="protein sequence ID" value="BBD82344.1"/>
    <property type="molecule type" value="Genomic_DNA"/>
</dbReference>
<dbReference type="EMBL" id="AP011480">
    <property type="protein sequence ID" value="BBD82355.1"/>
    <property type="molecule type" value="Genomic_DNA"/>
</dbReference>
<feature type="signal peptide" evidence="1">
    <location>
        <begin position="1"/>
        <end position="18"/>
    </location>
</feature>
<keyword evidence="1" id="KW-0732">Signal</keyword>
<reference evidence="2" key="1">
    <citation type="submission" date="2009-05" db="EMBL/GenBank/DDBJ databases">
        <title>Oryza sativa Indica Group genomic DNA, chromosome 11, BAC clone:K0055G07, cultivar:Kasalath.</title>
        <authorList>
            <person name="Matsumoto T."/>
            <person name="Wu J."/>
            <person name="Kanamori H."/>
        </authorList>
    </citation>
    <scope>NUCLEOTIDE SEQUENCE</scope>
</reference>
<evidence type="ECO:0008006" key="4">
    <source>
        <dbReference type="Google" id="ProtNLM"/>
    </source>
</evidence>
<feature type="chain" id="PRO_5036162533" description="Secreted protein" evidence="1">
    <location>
        <begin position="19"/>
        <end position="138"/>
    </location>
</feature>
<sequence>MVLAAVLPGGGALLCCLAARWSEQPFGSREAVAVGLRRQLVSGESSGYQSNATQSRVLLRPDLARSPAGGGTKGSLASSQGWWFDEVGRRRGVGAVWWRSCHWHTGSWPAEERRSGVVEAICRRCLDGGFGLGDGPRQ</sequence>
<gene>
    <name evidence="3" type="primary">K0227H04.6</name>
    <name evidence="2" type="synonym">K0055G07.30</name>
</gene>
<evidence type="ECO:0000313" key="3">
    <source>
        <dbReference type="EMBL" id="BBD82355.1"/>
    </source>
</evidence>
<protein>
    <recommendedName>
        <fullName evidence="4">Secreted protein</fullName>
    </recommendedName>
</protein>
<evidence type="ECO:0000256" key="1">
    <source>
        <dbReference type="SAM" id="SignalP"/>
    </source>
</evidence>
<organism evidence="3">
    <name type="scientific">Oryza sativa subsp. indica</name>
    <name type="common">Rice</name>
    <dbReference type="NCBI Taxonomy" id="39946"/>
    <lineage>
        <taxon>Eukaryota</taxon>
        <taxon>Viridiplantae</taxon>
        <taxon>Streptophyta</taxon>
        <taxon>Embryophyta</taxon>
        <taxon>Tracheophyta</taxon>
        <taxon>Spermatophyta</taxon>
        <taxon>Magnoliopsida</taxon>
        <taxon>Liliopsida</taxon>
        <taxon>Poales</taxon>
        <taxon>Poaceae</taxon>
        <taxon>BOP clade</taxon>
        <taxon>Oryzoideae</taxon>
        <taxon>Oryzeae</taxon>
        <taxon>Oryzinae</taxon>
        <taxon>Oryza</taxon>
        <taxon>Oryza sativa</taxon>
    </lineage>
</organism>
<accession>A0A679B9H4</accession>
<reference evidence="3" key="2">
    <citation type="submission" date="2009-05" db="EMBL/GenBank/DDBJ databases">
        <title>Oryza sativa Indica Group genomic DNA, chromosome 11, BAC clone:K0227H04, cultivar:Kasalath.</title>
        <authorList>
            <person name="Matsumoto T."/>
            <person name="Wu J."/>
            <person name="Kanamori H."/>
        </authorList>
    </citation>
    <scope>NUCLEOTIDE SEQUENCE</scope>
</reference>
<dbReference type="AlphaFoldDB" id="A0A679B9H4"/>
<name>A0A679B9H4_ORYSI</name>
<evidence type="ECO:0000313" key="2">
    <source>
        <dbReference type="EMBL" id="BBD82344.1"/>
    </source>
</evidence>